<dbReference type="Gene3D" id="2.130.10.10">
    <property type="entry name" value="YVTN repeat-like/Quinoprotein amine dehydrogenase"/>
    <property type="match status" value="1"/>
</dbReference>
<evidence type="ECO:0000313" key="10">
    <source>
        <dbReference type="Proteomes" id="UP000027222"/>
    </source>
</evidence>
<keyword evidence="4 6" id="KW-0677">Repeat</keyword>
<evidence type="ECO:0000256" key="7">
    <source>
        <dbReference type="PROSITE-ProRule" id="PRU00221"/>
    </source>
</evidence>
<reference evidence="10" key="1">
    <citation type="journal article" date="2014" name="Proc. Natl. Acad. Sci. U.S.A.">
        <title>Extensive sampling of basidiomycete genomes demonstrates inadequacy of the white-rot/brown-rot paradigm for wood decay fungi.</title>
        <authorList>
            <person name="Riley R."/>
            <person name="Salamov A.A."/>
            <person name="Brown D.W."/>
            <person name="Nagy L.G."/>
            <person name="Floudas D."/>
            <person name="Held B.W."/>
            <person name="Levasseur A."/>
            <person name="Lombard V."/>
            <person name="Morin E."/>
            <person name="Otillar R."/>
            <person name="Lindquist E.A."/>
            <person name="Sun H."/>
            <person name="LaButti K.M."/>
            <person name="Schmutz J."/>
            <person name="Jabbour D."/>
            <person name="Luo H."/>
            <person name="Baker S.E."/>
            <person name="Pisabarro A.G."/>
            <person name="Walton J.D."/>
            <person name="Blanchette R.A."/>
            <person name="Henrissat B."/>
            <person name="Martin F."/>
            <person name="Cullen D."/>
            <person name="Hibbett D.S."/>
            <person name="Grigoriev I.V."/>
        </authorList>
    </citation>
    <scope>NUCLEOTIDE SEQUENCE [LARGE SCALE GENOMIC DNA]</scope>
    <source>
        <strain evidence="10">CBS 339.88</strain>
    </source>
</reference>
<dbReference type="AlphaFoldDB" id="A0A067TBN7"/>
<evidence type="ECO:0000256" key="6">
    <source>
        <dbReference type="HAMAP-Rule" id="MF_03056"/>
    </source>
</evidence>
<keyword evidence="2 6" id="KW-0853">WD repeat</keyword>
<feature type="region of interest" description="Disordered" evidence="8">
    <location>
        <begin position="251"/>
        <end position="338"/>
    </location>
</feature>
<evidence type="ECO:0000313" key="9">
    <source>
        <dbReference type="EMBL" id="KDR80625.1"/>
    </source>
</evidence>
<dbReference type="PANTHER" id="PTHR16288:SF0">
    <property type="entry name" value="TRNA (GUANINE-N(7)-)-METHYLTRANSFERASE NON-CATALYTIC SUBUNIT WDR4"/>
    <property type="match status" value="1"/>
</dbReference>
<dbReference type="InterPro" id="IPR036322">
    <property type="entry name" value="WD40_repeat_dom_sf"/>
</dbReference>
<keyword evidence="5 6" id="KW-0539">Nucleus</keyword>
<gene>
    <name evidence="9" type="ORF">GALMADRAFT_276855</name>
</gene>
<feature type="compositionally biased region" description="Low complexity" evidence="8">
    <location>
        <begin position="483"/>
        <end position="493"/>
    </location>
</feature>
<protein>
    <submittedName>
        <fullName evidence="9">Uncharacterized protein</fullName>
    </submittedName>
</protein>
<feature type="compositionally biased region" description="Basic and acidic residues" evidence="8">
    <location>
        <begin position="560"/>
        <end position="577"/>
    </location>
</feature>
<feature type="repeat" description="WD" evidence="7">
    <location>
        <begin position="148"/>
        <end position="178"/>
    </location>
</feature>
<evidence type="ECO:0000256" key="8">
    <source>
        <dbReference type="SAM" id="MobiDB-lite"/>
    </source>
</evidence>
<feature type="compositionally biased region" description="Basic residues" evidence="8">
    <location>
        <begin position="512"/>
        <end position="522"/>
    </location>
</feature>
<dbReference type="SUPFAM" id="SSF50978">
    <property type="entry name" value="WD40 repeat-like"/>
    <property type="match status" value="1"/>
</dbReference>
<comment type="function">
    <text evidence="6">Required for the formation of N(7)-methylguanine at position 46 (m7G46) in tRNA. In the complex, it is required to stabilize and induce conformational changes of the catalytic subunit.</text>
</comment>
<dbReference type="GO" id="GO:0005829">
    <property type="term" value="C:cytosol"/>
    <property type="evidence" value="ECO:0007669"/>
    <property type="project" value="TreeGrafter"/>
</dbReference>
<dbReference type="STRING" id="685588.A0A067TBN7"/>
<dbReference type="HOGENOM" id="CLU_023695_0_0_1"/>
<evidence type="ECO:0000256" key="1">
    <source>
        <dbReference type="ARBA" id="ARBA00004123"/>
    </source>
</evidence>
<evidence type="ECO:0000256" key="3">
    <source>
        <dbReference type="ARBA" id="ARBA00022694"/>
    </source>
</evidence>
<feature type="compositionally biased region" description="Basic and acidic residues" evidence="8">
    <location>
        <begin position="523"/>
        <end position="534"/>
    </location>
</feature>
<feature type="region of interest" description="Disordered" evidence="8">
    <location>
        <begin position="483"/>
        <end position="595"/>
    </location>
</feature>
<comment type="similarity">
    <text evidence="6">Belongs to the WD repeat TRM82 family.</text>
</comment>
<dbReference type="GO" id="GO:0005634">
    <property type="term" value="C:nucleus"/>
    <property type="evidence" value="ECO:0007669"/>
    <property type="project" value="UniProtKB-SubCell"/>
</dbReference>
<keyword evidence="10" id="KW-1185">Reference proteome</keyword>
<dbReference type="GO" id="GO:0043527">
    <property type="term" value="C:tRNA methyltransferase complex"/>
    <property type="evidence" value="ECO:0007669"/>
    <property type="project" value="TreeGrafter"/>
</dbReference>
<organism evidence="9 10">
    <name type="scientific">Galerina marginata (strain CBS 339.88)</name>
    <dbReference type="NCBI Taxonomy" id="685588"/>
    <lineage>
        <taxon>Eukaryota</taxon>
        <taxon>Fungi</taxon>
        <taxon>Dikarya</taxon>
        <taxon>Basidiomycota</taxon>
        <taxon>Agaricomycotina</taxon>
        <taxon>Agaricomycetes</taxon>
        <taxon>Agaricomycetidae</taxon>
        <taxon>Agaricales</taxon>
        <taxon>Agaricineae</taxon>
        <taxon>Strophariaceae</taxon>
        <taxon>Galerina</taxon>
    </lineage>
</organism>
<feature type="compositionally biased region" description="Low complexity" evidence="8">
    <location>
        <begin position="319"/>
        <end position="328"/>
    </location>
</feature>
<dbReference type="InterPro" id="IPR001680">
    <property type="entry name" value="WD40_rpt"/>
</dbReference>
<comment type="pathway">
    <text evidence="6">tRNA modification; N(7)-methylguanine-tRNA biosynthesis.</text>
</comment>
<comment type="subcellular location">
    <subcellularLocation>
        <location evidence="1 6">Nucleus</location>
    </subcellularLocation>
</comment>
<dbReference type="SMART" id="SM00320">
    <property type="entry name" value="WD40"/>
    <property type="match status" value="3"/>
</dbReference>
<feature type="compositionally biased region" description="Basic residues" evidence="8">
    <location>
        <begin position="271"/>
        <end position="282"/>
    </location>
</feature>
<dbReference type="OrthoDB" id="339900at2759"/>
<sequence length="595" mass="63922">MSVYPHSRVFVGPTQTVDIAGPHIQVLNTATGAVLHSTTTIPDSEKASVLKSGPVRCAAVDHGFKYLLTSGEDKMLKLWQLDGLQLVSERELPKKPTSVAFTADAQTILVSDKFGDIFSYPFTYVPLTVKQKKDALSSHENPSGGQLILGHASPINAFLLTPDEKYIVTADRDEHIRVSWYPKGYNIEMYCLGHLKFVSAIHIPKSDPSSLISGGGDPMLKIWDWMTGVVKHEVQVLEVVESFIAVRASKRKRGWQVQEDDGEEGHEGGKSKRRKGRGKGKQKAQAEAKEVEEPAEGDGEGEGDDGEVGEGEGDREDSAAPVPAADASENGEEPKPEPEKVLVIHRIESVDSDTGPHIVFSAVGTTALFAFPYKPGVSSSEIRHFDFGKPVIDFSVVDGKSLVVSLDGSWVEAPEPEDVIATQEDKMIRVLRITGGVLVEDSETLKTLVSALNSTSLLPATSEDLKKLDLYSNLVSMPKYASDADAADGAPSDNTTLPIGAPELSASETAKSKNKNKTAKGKGKTELSKKELGRMKGKQAVLAKAQAAQKEGVSTQAKRGVRDGSEEPEAKRARSEAEGEVEGAGLDEDVEMTGA</sequence>
<dbReference type="PANTHER" id="PTHR16288">
    <property type="entry name" value="WD40 REPEAT PROTEIN 4"/>
    <property type="match status" value="1"/>
</dbReference>
<dbReference type="EMBL" id="KL142371">
    <property type="protein sequence ID" value="KDR80625.1"/>
    <property type="molecule type" value="Genomic_DNA"/>
</dbReference>
<dbReference type="InterPro" id="IPR028884">
    <property type="entry name" value="Trm82"/>
</dbReference>
<evidence type="ECO:0000256" key="2">
    <source>
        <dbReference type="ARBA" id="ARBA00022574"/>
    </source>
</evidence>
<proteinExistence type="inferred from homology"/>
<dbReference type="UniPathway" id="UPA00989"/>
<accession>A0A067TBN7</accession>
<dbReference type="Proteomes" id="UP000027222">
    <property type="component" value="Unassembled WGS sequence"/>
</dbReference>
<dbReference type="HAMAP" id="MF_03056">
    <property type="entry name" value="TRM82"/>
    <property type="match status" value="1"/>
</dbReference>
<dbReference type="Pfam" id="PF00400">
    <property type="entry name" value="WD40"/>
    <property type="match status" value="3"/>
</dbReference>
<feature type="compositionally biased region" description="Acidic residues" evidence="8">
    <location>
        <begin position="293"/>
        <end position="315"/>
    </location>
</feature>
<evidence type="ECO:0000256" key="4">
    <source>
        <dbReference type="ARBA" id="ARBA00022737"/>
    </source>
</evidence>
<keyword evidence="3 6" id="KW-0819">tRNA processing</keyword>
<dbReference type="PROSITE" id="PS50082">
    <property type="entry name" value="WD_REPEATS_2"/>
    <property type="match status" value="1"/>
</dbReference>
<name>A0A067TBN7_GALM3</name>
<dbReference type="InterPro" id="IPR015943">
    <property type="entry name" value="WD40/YVTN_repeat-like_dom_sf"/>
</dbReference>
<feature type="compositionally biased region" description="Acidic residues" evidence="8">
    <location>
        <begin position="578"/>
        <end position="595"/>
    </location>
</feature>
<evidence type="ECO:0000256" key="5">
    <source>
        <dbReference type="ARBA" id="ARBA00023242"/>
    </source>
</evidence>
<feature type="compositionally biased region" description="Low complexity" evidence="8">
    <location>
        <begin position="538"/>
        <end position="550"/>
    </location>
</feature>
<dbReference type="GO" id="GO:0106004">
    <property type="term" value="P:tRNA (guanine-N7)-methylation"/>
    <property type="evidence" value="ECO:0007669"/>
    <property type="project" value="UniProtKB-UniRule"/>
</dbReference>